<feature type="domain" description="DDE Tnp4" evidence="8">
    <location>
        <begin position="142"/>
        <end position="293"/>
    </location>
</feature>
<dbReference type="GO" id="GO:0016787">
    <property type="term" value="F:hydrolase activity"/>
    <property type="evidence" value="ECO:0007669"/>
    <property type="project" value="UniProtKB-KW"/>
</dbReference>
<dbReference type="PANTHER" id="PTHR22930">
    <property type="match status" value="1"/>
</dbReference>
<reference evidence="9 10" key="1">
    <citation type="journal article" date="2024" name="Insects">
        <title>An Improved Chromosome-Level Genome Assembly of the Firefly Pyrocoelia pectoralis.</title>
        <authorList>
            <person name="Fu X."/>
            <person name="Meyer-Rochow V.B."/>
            <person name="Ballantyne L."/>
            <person name="Zhu X."/>
        </authorList>
    </citation>
    <scope>NUCLEOTIDE SEQUENCE [LARGE SCALE GENOMIC DNA]</scope>
    <source>
        <strain evidence="9">XCY_ONT2</strain>
    </source>
</reference>
<evidence type="ECO:0000256" key="6">
    <source>
        <dbReference type="ARBA" id="ARBA00022801"/>
    </source>
</evidence>
<keyword evidence="4" id="KW-0540">Nuclease</keyword>
<dbReference type="PANTHER" id="PTHR22930:SF289">
    <property type="entry name" value="DDE TNP4 DOMAIN-CONTAINING PROTEIN-RELATED"/>
    <property type="match status" value="1"/>
</dbReference>
<protein>
    <recommendedName>
        <fullName evidence="8">DDE Tnp4 domain-containing protein</fullName>
    </recommendedName>
</protein>
<keyword evidence="5" id="KW-0479">Metal-binding</keyword>
<evidence type="ECO:0000256" key="4">
    <source>
        <dbReference type="ARBA" id="ARBA00022722"/>
    </source>
</evidence>
<proteinExistence type="inferred from homology"/>
<comment type="cofactor">
    <cofactor evidence="1">
        <name>a divalent metal cation</name>
        <dbReference type="ChEBI" id="CHEBI:60240"/>
    </cofactor>
</comment>
<evidence type="ECO:0000256" key="1">
    <source>
        <dbReference type="ARBA" id="ARBA00001968"/>
    </source>
</evidence>
<dbReference type="GO" id="GO:0004518">
    <property type="term" value="F:nuclease activity"/>
    <property type="evidence" value="ECO:0007669"/>
    <property type="project" value="UniProtKB-KW"/>
</dbReference>
<dbReference type="AlphaFoldDB" id="A0AAN7VNP8"/>
<evidence type="ECO:0000313" key="10">
    <source>
        <dbReference type="Proteomes" id="UP001329430"/>
    </source>
</evidence>
<keyword evidence="7" id="KW-0539">Nucleus</keyword>
<dbReference type="InterPro" id="IPR027806">
    <property type="entry name" value="HARBI1_dom"/>
</dbReference>
<organism evidence="9 10">
    <name type="scientific">Pyrocoelia pectoralis</name>
    <dbReference type="NCBI Taxonomy" id="417401"/>
    <lineage>
        <taxon>Eukaryota</taxon>
        <taxon>Metazoa</taxon>
        <taxon>Ecdysozoa</taxon>
        <taxon>Arthropoda</taxon>
        <taxon>Hexapoda</taxon>
        <taxon>Insecta</taxon>
        <taxon>Pterygota</taxon>
        <taxon>Neoptera</taxon>
        <taxon>Endopterygota</taxon>
        <taxon>Coleoptera</taxon>
        <taxon>Polyphaga</taxon>
        <taxon>Elateriformia</taxon>
        <taxon>Elateroidea</taxon>
        <taxon>Lampyridae</taxon>
        <taxon>Lampyrinae</taxon>
        <taxon>Pyrocoelia</taxon>
    </lineage>
</organism>
<sequence length="345" mass="39742">MDIFENDIIEDDLDALELIEVGIPRTIYQRSNHFDHLSEWDFFRRFRLQKETVLNVLAQIEHELEFPYDRNNSVSPINQLLIALRFYATGTHLLCISDFAGAHSSTISRIVHRLPSTRAEILDSQRKFYEIARFPFPVIGAVDGTHIRIQSPGGEDSEIFQNRKSYFSLNVQGISDASMKFIDIVVRWPGSSHDATIFNSSRVRAKLEQQNIYSGAVLLGDSAYPLRRYLLTPLLQTNNAAEQLYNESHIRTRGRVEKLFGIWKRRFPVLAYGCRLKLNNTLIVIVATAVLHNIARDMGEELPPCEGNEEQLNNNVNEGNLNINNNDNQNIGNFRLRYIEYFRNL</sequence>
<dbReference type="Pfam" id="PF13359">
    <property type="entry name" value="DDE_Tnp_4"/>
    <property type="match status" value="1"/>
</dbReference>
<keyword evidence="10" id="KW-1185">Reference proteome</keyword>
<evidence type="ECO:0000256" key="2">
    <source>
        <dbReference type="ARBA" id="ARBA00004123"/>
    </source>
</evidence>
<evidence type="ECO:0000256" key="7">
    <source>
        <dbReference type="ARBA" id="ARBA00023242"/>
    </source>
</evidence>
<comment type="subcellular location">
    <subcellularLocation>
        <location evidence="2">Nucleus</location>
    </subcellularLocation>
</comment>
<keyword evidence="6" id="KW-0378">Hydrolase</keyword>
<dbReference type="GO" id="GO:0046872">
    <property type="term" value="F:metal ion binding"/>
    <property type="evidence" value="ECO:0007669"/>
    <property type="project" value="UniProtKB-KW"/>
</dbReference>
<dbReference type="Proteomes" id="UP001329430">
    <property type="component" value="Chromosome 2"/>
</dbReference>
<gene>
    <name evidence="9" type="ORF">RI129_002725</name>
</gene>
<evidence type="ECO:0000313" key="9">
    <source>
        <dbReference type="EMBL" id="KAK5647833.1"/>
    </source>
</evidence>
<evidence type="ECO:0000259" key="8">
    <source>
        <dbReference type="Pfam" id="PF13359"/>
    </source>
</evidence>
<dbReference type="InterPro" id="IPR045249">
    <property type="entry name" value="HARBI1-like"/>
</dbReference>
<accession>A0AAN7VNP8</accession>
<dbReference type="GO" id="GO:0005634">
    <property type="term" value="C:nucleus"/>
    <property type="evidence" value="ECO:0007669"/>
    <property type="project" value="UniProtKB-SubCell"/>
</dbReference>
<comment type="similarity">
    <text evidence="3">Belongs to the HARBI1 family.</text>
</comment>
<evidence type="ECO:0000256" key="3">
    <source>
        <dbReference type="ARBA" id="ARBA00006958"/>
    </source>
</evidence>
<name>A0AAN7VNP8_9COLE</name>
<evidence type="ECO:0000256" key="5">
    <source>
        <dbReference type="ARBA" id="ARBA00022723"/>
    </source>
</evidence>
<dbReference type="EMBL" id="JAVRBK010000002">
    <property type="protein sequence ID" value="KAK5647833.1"/>
    <property type="molecule type" value="Genomic_DNA"/>
</dbReference>
<comment type="caution">
    <text evidence="9">The sequence shown here is derived from an EMBL/GenBank/DDBJ whole genome shotgun (WGS) entry which is preliminary data.</text>
</comment>